<comment type="caution">
    <text evidence="1">The sequence shown here is derived from an EMBL/GenBank/DDBJ whole genome shotgun (WGS) entry which is preliminary data.</text>
</comment>
<organism evidence="1 2">
    <name type="scientific">Mycobacteroides saopaulense</name>
    <dbReference type="NCBI Taxonomy" id="1578165"/>
    <lineage>
        <taxon>Bacteria</taxon>
        <taxon>Bacillati</taxon>
        <taxon>Actinomycetota</taxon>
        <taxon>Actinomycetes</taxon>
        <taxon>Mycobacteriales</taxon>
        <taxon>Mycobacteriaceae</taxon>
        <taxon>Mycobacteroides</taxon>
    </lineage>
</organism>
<dbReference type="EMBL" id="MLIH01000011">
    <property type="protein sequence ID" value="OHU10336.1"/>
    <property type="molecule type" value="Genomic_DNA"/>
</dbReference>
<keyword evidence="2" id="KW-1185">Reference proteome</keyword>
<dbReference type="Proteomes" id="UP000179621">
    <property type="component" value="Unassembled WGS sequence"/>
</dbReference>
<protein>
    <submittedName>
        <fullName evidence="1">Uncharacterized protein</fullName>
    </submittedName>
</protein>
<reference evidence="1 2" key="1">
    <citation type="submission" date="2016-10" db="EMBL/GenBank/DDBJ databases">
        <title>Evaluation of Human, Animal and Environmental Mycobacterium chelonae Isolates by Core Genome Phylogenomic Analysis, Targeted Gene Comparison, and Anti-microbial Susceptibility Patterns: A Tale of Mistaken Identities.</title>
        <authorList>
            <person name="Fogelson S.B."/>
            <person name="Camus A.C."/>
            <person name="Lorenz W."/>
            <person name="Vasireddy R."/>
            <person name="Vasireddy S."/>
            <person name="Smith T."/>
            <person name="Brown-Elliott B.A."/>
            <person name="Wallace R.J.Jr."/>
            <person name="Hasan N.A."/>
            <person name="Reischl U."/>
            <person name="Sanchez S."/>
        </authorList>
    </citation>
    <scope>NUCLEOTIDE SEQUENCE [LARGE SCALE GENOMIC DNA]</scope>
    <source>
        <strain evidence="1 2">8528</strain>
    </source>
</reference>
<proteinExistence type="predicted"/>
<gene>
    <name evidence="1" type="ORF">BKG73_10680</name>
</gene>
<accession>A0ABX3C1I2</accession>
<sequence>MQHQEIAPARIITTHCDRRDGTRSVAIECPFCVNKRTGRSGVHIHGWPLDEQSPGVRQAHCADGSAQGRSYRLVLDEETSA</sequence>
<evidence type="ECO:0000313" key="2">
    <source>
        <dbReference type="Proteomes" id="UP000179621"/>
    </source>
</evidence>
<evidence type="ECO:0000313" key="1">
    <source>
        <dbReference type="EMBL" id="OHU10336.1"/>
    </source>
</evidence>
<name>A0ABX3C1I2_9MYCO</name>